<feature type="binding site" evidence="6">
    <location>
        <begin position="156"/>
        <end position="158"/>
    </location>
    <ligand>
        <name>ATP</name>
        <dbReference type="ChEBI" id="CHEBI:30616"/>
    </ligand>
</feature>
<dbReference type="Pfam" id="PF06723">
    <property type="entry name" value="MreB_Mbl"/>
    <property type="match status" value="1"/>
</dbReference>
<evidence type="ECO:0000313" key="7">
    <source>
        <dbReference type="EMBL" id="QUL97926.1"/>
    </source>
</evidence>
<dbReference type="CDD" id="cd10225">
    <property type="entry name" value="ASKHA_NBD_MreB-like"/>
    <property type="match status" value="1"/>
</dbReference>
<dbReference type="PANTHER" id="PTHR42749">
    <property type="entry name" value="CELL SHAPE-DETERMINING PROTEIN MREB"/>
    <property type="match status" value="1"/>
</dbReference>
<dbReference type="KEGG" id="fcz:IMF26_07565"/>
<dbReference type="PRINTS" id="PR01652">
    <property type="entry name" value="SHAPEPROTEIN"/>
</dbReference>
<comment type="caution">
    <text evidence="6">Lacks conserved residue(s) required for the propagation of feature annotation.</text>
</comment>
<evidence type="ECO:0000256" key="2">
    <source>
        <dbReference type="ARBA" id="ARBA00022741"/>
    </source>
</evidence>
<dbReference type="HAMAP" id="MF_02207">
    <property type="entry name" value="MreB"/>
    <property type="match status" value="1"/>
</dbReference>
<keyword evidence="4 6" id="KW-0133">Cell shape</keyword>
<keyword evidence="3 6" id="KW-0067">ATP-binding</keyword>
<evidence type="ECO:0000256" key="1">
    <source>
        <dbReference type="ARBA" id="ARBA00022490"/>
    </source>
</evidence>
<gene>
    <name evidence="6" type="primary">mreB</name>
    <name evidence="7" type="ORF">IMF26_07565</name>
</gene>
<dbReference type="InterPro" id="IPR056546">
    <property type="entry name" value="MreB_MamK-like"/>
</dbReference>
<comment type="subcellular location">
    <subcellularLocation>
        <location evidence="6">Cytoplasm</location>
    </subcellularLocation>
    <text evidence="6">Membrane-associated.</text>
</comment>
<comment type="similarity">
    <text evidence="5 6">Belongs to the FtsA/MreB family.</text>
</comment>
<proteinExistence type="inferred from homology"/>
<dbReference type="InterPro" id="IPR043129">
    <property type="entry name" value="ATPase_NBD"/>
</dbReference>
<dbReference type="SUPFAM" id="SSF53067">
    <property type="entry name" value="Actin-like ATPase domain"/>
    <property type="match status" value="2"/>
</dbReference>
<evidence type="ECO:0000256" key="4">
    <source>
        <dbReference type="ARBA" id="ARBA00022960"/>
    </source>
</evidence>
<feature type="binding site" evidence="6">
    <location>
        <begin position="283"/>
        <end position="286"/>
    </location>
    <ligand>
        <name>ATP</name>
        <dbReference type="ChEBI" id="CHEBI:30616"/>
    </ligand>
</feature>
<dbReference type="GO" id="GO:0008360">
    <property type="term" value="P:regulation of cell shape"/>
    <property type="evidence" value="ECO:0007669"/>
    <property type="project" value="UniProtKB-UniRule"/>
</dbReference>
<comment type="subunit">
    <text evidence="6">Forms polymers.</text>
</comment>
<name>A0AAT9LA33_9FIRM</name>
<reference evidence="7" key="2">
    <citation type="journal article" date="2023" name="Biology">
        <title>Prokaryotic Life Associated with Coal-Fire Gas Vents Revealed by Metagenomics.</title>
        <authorList>
            <person name="Kadnikov V.V."/>
            <person name="Mardanov A.V."/>
            <person name="Beletsky A.V."/>
            <person name="Karnachuk O.V."/>
            <person name="Ravin N.V."/>
        </authorList>
    </citation>
    <scope>NUCLEOTIDE SEQUENCE</scope>
    <source>
        <strain evidence="7">Bu02</strain>
    </source>
</reference>
<dbReference type="Gene3D" id="3.30.420.40">
    <property type="match status" value="3"/>
</dbReference>
<accession>A0AAT9LA33</accession>
<organism evidence="7">
    <name type="scientific">Candidatus Fermentithermobacillus carboniphilus</name>
    <dbReference type="NCBI Taxonomy" id="3085328"/>
    <lineage>
        <taxon>Bacteria</taxon>
        <taxon>Bacillati</taxon>
        <taxon>Bacillota</taxon>
        <taxon>Candidatus Fermentithermobacillia</taxon>
        <taxon>Candidatus Fermentithermobacillales</taxon>
        <taxon>Candidatus Fermentithermobacillaceae</taxon>
        <taxon>Candidatus Fermentithermobacillus</taxon>
    </lineage>
</organism>
<dbReference type="PANTHER" id="PTHR42749:SF1">
    <property type="entry name" value="CELL SHAPE-DETERMINING PROTEIN MREB"/>
    <property type="match status" value="1"/>
</dbReference>
<keyword evidence="1 6" id="KW-0963">Cytoplasm</keyword>
<dbReference type="EMBL" id="CP062796">
    <property type="protein sequence ID" value="QUL97926.1"/>
    <property type="molecule type" value="Genomic_DNA"/>
</dbReference>
<dbReference type="GO" id="GO:0005737">
    <property type="term" value="C:cytoplasm"/>
    <property type="evidence" value="ECO:0007669"/>
    <property type="project" value="UniProtKB-SubCell"/>
</dbReference>
<reference evidence="7" key="1">
    <citation type="submission" date="2020-10" db="EMBL/GenBank/DDBJ databases">
        <authorList>
            <person name="Kadnikov V."/>
            <person name="Beletsky A.V."/>
            <person name="Mardanov A.V."/>
            <person name="Karnachuk O.V."/>
            <person name="Ravin N.V."/>
        </authorList>
    </citation>
    <scope>NUCLEOTIDE SEQUENCE</scope>
    <source>
        <strain evidence="7">Bu02</strain>
    </source>
</reference>
<dbReference type="NCBIfam" id="TIGR00904">
    <property type="entry name" value="mreB"/>
    <property type="match status" value="1"/>
</dbReference>
<evidence type="ECO:0000256" key="6">
    <source>
        <dbReference type="HAMAP-Rule" id="MF_02207"/>
    </source>
</evidence>
<evidence type="ECO:0000256" key="3">
    <source>
        <dbReference type="ARBA" id="ARBA00022840"/>
    </source>
</evidence>
<dbReference type="InterPro" id="IPR004753">
    <property type="entry name" value="MreB"/>
</dbReference>
<dbReference type="NCBIfam" id="NF010539">
    <property type="entry name" value="PRK13927.1"/>
    <property type="match status" value="1"/>
</dbReference>
<protein>
    <recommendedName>
        <fullName evidence="6">Cell shape-determining protein MreB</fullName>
    </recommendedName>
</protein>
<dbReference type="GO" id="GO:0000902">
    <property type="term" value="P:cell morphogenesis"/>
    <property type="evidence" value="ECO:0007669"/>
    <property type="project" value="InterPro"/>
</dbReference>
<dbReference type="AlphaFoldDB" id="A0AAT9LA33"/>
<evidence type="ECO:0000256" key="5">
    <source>
        <dbReference type="ARBA" id="ARBA00023458"/>
    </source>
</evidence>
<dbReference type="GO" id="GO:0005524">
    <property type="term" value="F:ATP binding"/>
    <property type="evidence" value="ECO:0007669"/>
    <property type="project" value="UniProtKB-KW"/>
</dbReference>
<sequence>MLGKDVGIDLGTCSVLVFVSGKGIVTREPSVIARHVGTKEVLAVGEEARRMVGRTPGDIVTVRPLRQGVIVDIELTEIMIKHFLHKSLGRPFIFKPRLLLCVPAAVTSVERRAVLQAGLAAGGGKVYLIEEPLAAALGAGLDITGPAGHMVVDIGGGTTDIAVLSLNGIVREISTRIGGNALDEAIIKYVRKVYKLHIGETTAEEAKIKAGSAYPGEDREIELRGRDAVTGLPRSVVVTSKDLREAMREPLDAISMAIKSVLDQTPPELLGDIVDRGIILTGGGALLSGIDVFIRAETGLPVYVADDPISCVARGTKVALENFELYEQHMKSLSA</sequence>
<comment type="function">
    <text evidence="6">Forms membrane-associated dynamic filaments that are essential for cell shape determination. Acts by regulating cell wall synthesis and cell elongation, and thus cell shape. A feedback loop between cell geometry and MreB localization may maintain elongated cell shape by targeting cell wall growth to regions of negative cell wall curvature.</text>
</comment>
<keyword evidence="2 6" id="KW-0547">Nucleotide-binding</keyword>